<reference evidence="2 3" key="1">
    <citation type="submission" date="2007-10" db="EMBL/GenBank/DDBJ databases">
        <title>Complete sequence of Shewanella pealeana ATCC 700345.</title>
        <authorList>
            <consortium name="US DOE Joint Genome Institute"/>
            <person name="Copeland A."/>
            <person name="Lucas S."/>
            <person name="Lapidus A."/>
            <person name="Barry K."/>
            <person name="Glavina del Rio T."/>
            <person name="Dalin E."/>
            <person name="Tice H."/>
            <person name="Pitluck S."/>
            <person name="Chertkov O."/>
            <person name="Brettin T."/>
            <person name="Bruce D."/>
            <person name="Detter J.C."/>
            <person name="Han C."/>
            <person name="Schmutz J."/>
            <person name="Larimer F."/>
            <person name="Land M."/>
            <person name="Hauser L."/>
            <person name="Kyrpides N."/>
            <person name="Kim E."/>
            <person name="Zhao J.-S.Z."/>
            <person name="Manno D."/>
            <person name="Hawari J."/>
            <person name="Richardson P."/>
        </authorList>
    </citation>
    <scope>NUCLEOTIDE SEQUENCE [LARGE SCALE GENOMIC DNA]</scope>
    <source>
        <strain evidence="3">ATCC 700345 / ANG-SQ1</strain>
    </source>
</reference>
<dbReference type="Proteomes" id="UP000002608">
    <property type="component" value="Chromosome"/>
</dbReference>
<keyword evidence="1" id="KW-0812">Transmembrane</keyword>
<sequence length="88" mass="9983">MLATLSHRGIRLDKLMLFHLLLVTSWLLIIAPFFHSTVNQVPVLLSSALVPLTCISILFGLKLGHGFNKKSYSFLFASWMLVWLTQLI</sequence>
<dbReference type="STRING" id="398579.Spea_1624"/>
<keyword evidence="1" id="KW-1133">Transmembrane helix</keyword>
<name>A8H312_SHEPA</name>
<proteinExistence type="predicted"/>
<dbReference type="EMBL" id="CP000851">
    <property type="protein sequence ID" value="ABV86949.1"/>
    <property type="molecule type" value="Genomic_DNA"/>
</dbReference>
<evidence type="ECO:0000256" key="1">
    <source>
        <dbReference type="SAM" id="Phobius"/>
    </source>
</evidence>
<organism evidence="2 3">
    <name type="scientific">Shewanella pealeana (strain ATCC 700345 / ANG-SQ1)</name>
    <dbReference type="NCBI Taxonomy" id="398579"/>
    <lineage>
        <taxon>Bacteria</taxon>
        <taxon>Pseudomonadati</taxon>
        <taxon>Pseudomonadota</taxon>
        <taxon>Gammaproteobacteria</taxon>
        <taxon>Alteromonadales</taxon>
        <taxon>Shewanellaceae</taxon>
        <taxon>Shewanella</taxon>
    </lineage>
</organism>
<evidence type="ECO:0000313" key="3">
    <source>
        <dbReference type="Proteomes" id="UP000002608"/>
    </source>
</evidence>
<feature type="transmembrane region" description="Helical" evidence="1">
    <location>
        <begin position="41"/>
        <end position="59"/>
    </location>
</feature>
<gene>
    <name evidence="2" type="ordered locus">Spea_1624</name>
</gene>
<dbReference type="HOGENOM" id="CLU_2467287_0_0_6"/>
<dbReference type="eggNOG" id="ENOG5031IV6">
    <property type="taxonomic scope" value="Bacteria"/>
</dbReference>
<keyword evidence="1" id="KW-0472">Membrane</keyword>
<keyword evidence="3" id="KW-1185">Reference proteome</keyword>
<feature type="transmembrane region" description="Helical" evidence="1">
    <location>
        <begin position="15"/>
        <end position="35"/>
    </location>
</feature>
<dbReference type="AlphaFoldDB" id="A8H312"/>
<evidence type="ECO:0000313" key="2">
    <source>
        <dbReference type="EMBL" id="ABV86949.1"/>
    </source>
</evidence>
<protein>
    <submittedName>
        <fullName evidence="2">Uncharacterized protein</fullName>
    </submittedName>
</protein>
<accession>A8H312</accession>
<dbReference type="KEGG" id="spl:Spea_1624"/>